<keyword evidence="6 13" id="KW-0418">Kinase</keyword>
<evidence type="ECO:0000256" key="2">
    <source>
        <dbReference type="ARBA" id="ARBA00012513"/>
    </source>
</evidence>
<evidence type="ECO:0000256" key="6">
    <source>
        <dbReference type="ARBA" id="ARBA00022777"/>
    </source>
</evidence>
<dbReference type="FunFam" id="1.10.510.10:FF:000499">
    <property type="entry name" value="Serine/threonine-protein kinase KIC1"/>
    <property type="match status" value="1"/>
</dbReference>
<dbReference type="PANTHER" id="PTHR48012">
    <property type="entry name" value="STERILE20-LIKE KINASE, ISOFORM B-RELATED"/>
    <property type="match status" value="1"/>
</dbReference>
<dbReference type="EMBL" id="KZ988637">
    <property type="protein sequence ID" value="RKP11818.1"/>
    <property type="molecule type" value="Genomic_DNA"/>
</dbReference>
<dbReference type="PROSITE" id="PS50011">
    <property type="entry name" value="PROTEIN_KINASE_DOM"/>
    <property type="match status" value="1"/>
</dbReference>
<dbReference type="PANTHER" id="PTHR48012:SF27">
    <property type="entry name" value="SERINE_THREONINE-PROTEIN KINASE SID1"/>
    <property type="match status" value="1"/>
</dbReference>
<dbReference type="PROSITE" id="PS00107">
    <property type="entry name" value="PROTEIN_KINASE_ATP"/>
    <property type="match status" value="1"/>
</dbReference>
<dbReference type="CDD" id="cd06609">
    <property type="entry name" value="STKc_MST3_like"/>
    <property type="match status" value="1"/>
</dbReference>
<sequence>MTQKTDPNELYEVLDKLGHGSFGAVYRAIDRRTQQVVAIKKIDLETAEEDITDIQQEIAVLAQCESPWVTQYYGSLIRGYKLWIIMEYMAGGSCLDLLKPGTFHETEIVIVMRELLMGLDYLHSQGKIHRDIKAANILLSAQGEVKLADFGVAAQLSNNKSKRITFVGTPFWMAPEVIKQTGYDAKADIWSLGITAIELAKGAPPHGEHHPMRALLLIPKADPPELEGDFSPEFKEFVFLCLIKSYKDVSDVIGREDKKWL</sequence>
<comment type="catalytic activity">
    <reaction evidence="8">
        <text>L-threonyl-[protein] + ATP = O-phospho-L-threonyl-[protein] + ADP + H(+)</text>
        <dbReference type="Rhea" id="RHEA:46608"/>
        <dbReference type="Rhea" id="RHEA-COMP:11060"/>
        <dbReference type="Rhea" id="RHEA-COMP:11605"/>
        <dbReference type="ChEBI" id="CHEBI:15378"/>
        <dbReference type="ChEBI" id="CHEBI:30013"/>
        <dbReference type="ChEBI" id="CHEBI:30616"/>
        <dbReference type="ChEBI" id="CHEBI:61977"/>
        <dbReference type="ChEBI" id="CHEBI:456216"/>
        <dbReference type="EC" id="2.7.11.1"/>
    </reaction>
</comment>
<feature type="domain" description="Protein kinase" evidence="12">
    <location>
        <begin position="11"/>
        <end position="261"/>
    </location>
</feature>
<comment type="similarity">
    <text evidence="1">Belongs to the protein kinase superfamily. STE Ser/Thr protein kinase family. STE20 subfamily.</text>
</comment>
<dbReference type="Proteomes" id="UP000267251">
    <property type="component" value="Unassembled WGS sequence"/>
</dbReference>
<evidence type="ECO:0000313" key="14">
    <source>
        <dbReference type="Proteomes" id="UP000267251"/>
    </source>
</evidence>
<dbReference type="PRINTS" id="PR00109">
    <property type="entry name" value="TYRKINASE"/>
</dbReference>
<dbReference type="Gene3D" id="1.10.510.10">
    <property type="entry name" value="Transferase(Phosphotransferase) domain 1"/>
    <property type="match status" value="1"/>
</dbReference>
<dbReference type="SUPFAM" id="SSF56112">
    <property type="entry name" value="Protein kinase-like (PK-like)"/>
    <property type="match status" value="1"/>
</dbReference>
<keyword evidence="4" id="KW-0808">Transferase</keyword>
<evidence type="ECO:0000256" key="8">
    <source>
        <dbReference type="ARBA" id="ARBA00047899"/>
    </source>
</evidence>
<feature type="coiled-coil region" evidence="11">
    <location>
        <begin position="37"/>
        <end position="64"/>
    </location>
</feature>
<dbReference type="GO" id="GO:0005524">
    <property type="term" value="F:ATP binding"/>
    <property type="evidence" value="ECO:0007669"/>
    <property type="project" value="UniProtKB-UniRule"/>
</dbReference>
<dbReference type="OrthoDB" id="248923at2759"/>
<dbReference type="GO" id="GO:0005737">
    <property type="term" value="C:cytoplasm"/>
    <property type="evidence" value="ECO:0007669"/>
    <property type="project" value="TreeGrafter"/>
</dbReference>
<dbReference type="SMART" id="SM00220">
    <property type="entry name" value="S_TKc"/>
    <property type="match status" value="1"/>
</dbReference>
<organism evidence="13 14">
    <name type="scientific">Piptocephalis cylindrospora</name>
    <dbReference type="NCBI Taxonomy" id="1907219"/>
    <lineage>
        <taxon>Eukaryota</taxon>
        <taxon>Fungi</taxon>
        <taxon>Fungi incertae sedis</taxon>
        <taxon>Zoopagomycota</taxon>
        <taxon>Zoopagomycotina</taxon>
        <taxon>Zoopagomycetes</taxon>
        <taxon>Zoopagales</taxon>
        <taxon>Piptocephalidaceae</taxon>
        <taxon>Piptocephalis</taxon>
    </lineage>
</organism>
<evidence type="ECO:0000256" key="10">
    <source>
        <dbReference type="PROSITE-ProRule" id="PRU10141"/>
    </source>
</evidence>
<dbReference type="AlphaFoldDB" id="A0A4P9XZB0"/>
<dbReference type="InterPro" id="IPR001245">
    <property type="entry name" value="Ser-Thr/Tyr_kinase_cat_dom"/>
</dbReference>
<dbReference type="Gene3D" id="3.30.200.20">
    <property type="entry name" value="Phosphorylase Kinase, domain 1"/>
    <property type="match status" value="1"/>
</dbReference>
<evidence type="ECO:0000256" key="3">
    <source>
        <dbReference type="ARBA" id="ARBA00022527"/>
    </source>
</evidence>
<comment type="catalytic activity">
    <reaction evidence="9">
        <text>L-seryl-[protein] + ATP = O-phospho-L-seryl-[protein] + ADP + H(+)</text>
        <dbReference type="Rhea" id="RHEA:17989"/>
        <dbReference type="Rhea" id="RHEA-COMP:9863"/>
        <dbReference type="Rhea" id="RHEA-COMP:11604"/>
        <dbReference type="ChEBI" id="CHEBI:15378"/>
        <dbReference type="ChEBI" id="CHEBI:29999"/>
        <dbReference type="ChEBI" id="CHEBI:30616"/>
        <dbReference type="ChEBI" id="CHEBI:83421"/>
        <dbReference type="ChEBI" id="CHEBI:456216"/>
        <dbReference type="EC" id="2.7.11.1"/>
    </reaction>
</comment>
<feature type="binding site" evidence="10">
    <location>
        <position position="41"/>
    </location>
    <ligand>
        <name>ATP</name>
        <dbReference type="ChEBI" id="CHEBI:30616"/>
    </ligand>
</feature>
<protein>
    <recommendedName>
        <fullName evidence="2">non-specific serine/threonine protein kinase</fullName>
        <ecNumber evidence="2">2.7.11.1</ecNumber>
    </recommendedName>
</protein>
<name>A0A4P9XZB0_9FUNG</name>
<accession>A0A4P9XZB0</accession>
<dbReference type="InterPro" id="IPR050629">
    <property type="entry name" value="STE20/SPS1-PAK"/>
</dbReference>
<dbReference type="InterPro" id="IPR017441">
    <property type="entry name" value="Protein_kinase_ATP_BS"/>
</dbReference>
<evidence type="ECO:0000256" key="11">
    <source>
        <dbReference type="SAM" id="Coils"/>
    </source>
</evidence>
<evidence type="ECO:0000256" key="1">
    <source>
        <dbReference type="ARBA" id="ARBA00008874"/>
    </source>
</evidence>
<dbReference type="GO" id="GO:0004674">
    <property type="term" value="F:protein serine/threonine kinase activity"/>
    <property type="evidence" value="ECO:0007669"/>
    <property type="project" value="UniProtKB-KW"/>
</dbReference>
<evidence type="ECO:0000256" key="9">
    <source>
        <dbReference type="ARBA" id="ARBA00048679"/>
    </source>
</evidence>
<dbReference type="PIRSF" id="PIRSF000654">
    <property type="entry name" value="Integrin-linked_kinase"/>
    <property type="match status" value="1"/>
</dbReference>
<evidence type="ECO:0000256" key="4">
    <source>
        <dbReference type="ARBA" id="ARBA00022679"/>
    </source>
</evidence>
<keyword evidence="5 10" id="KW-0547">Nucleotide-binding</keyword>
<evidence type="ECO:0000256" key="5">
    <source>
        <dbReference type="ARBA" id="ARBA00022741"/>
    </source>
</evidence>
<gene>
    <name evidence="13" type="ORF">BJ684DRAFT_12395</name>
</gene>
<dbReference type="EC" id="2.7.11.1" evidence="2"/>
<evidence type="ECO:0000259" key="12">
    <source>
        <dbReference type="PROSITE" id="PS50011"/>
    </source>
</evidence>
<proteinExistence type="inferred from homology"/>
<reference evidence="14" key="1">
    <citation type="journal article" date="2018" name="Nat. Microbiol.">
        <title>Leveraging single-cell genomics to expand the fungal tree of life.</title>
        <authorList>
            <person name="Ahrendt S.R."/>
            <person name="Quandt C.A."/>
            <person name="Ciobanu D."/>
            <person name="Clum A."/>
            <person name="Salamov A."/>
            <person name="Andreopoulos B."/>
            <person name="Cheng J.F."/>
            <person name="Woyke T."/>
            <person name="Pelin A."/>
            <person name="Henrissat B."/>
            <person name="Reynolds N.K."/>
            <person name="Benny G.L."/>
            <person name="Smith M.E."/>
            <person name="James T.Y."/>
            <person name="Grigoriev I.V."/>
        </authorList>
    </citation>
    <scope>NUCLEOTIDE SEQUENCE [LARGE SCALE GENOMIC DNA]</scope>
</reference>
<dbReference type="InterPro" id="IPR011009">
    <property type="entry name" value="Kinase-like_dom_sf"/>
</dbReference>
<evidence type="ECO:0000256" key="7">
    <source>
        <dbReference type="ARBA" id="ARBA00022840"/>
    </source>
</evidence>
<dbReference type="InterPro" id="IPR000719">
    <property type="entry name" value="Prot_kinase_dom"/>
</dbReference>
<keyword evidence="11" id="KW-0175">Coiled coil</keyword>
<evidence type="ECO:0000313" key="13">
    <source>
        <dbReference type="EMBL" id="RKP11818.1"/>
    </source>
</evidence>
<keyword evidence="14" id="KW-1185">Reference proteome</keyword>
<keyword evidence="3" id="KW-0723">Serine/threonine-protein kinase</keyword>
<dbReference type="Pfam" id="PF00069">
    <property type="entry name" value="Pkinase"/>
    <property type="match status" value="1"/>
</dbReference>
<keyword evidence="7 10" id="KW-0067">ATP-binding</keyword>